<dbReference type="EMBL" id="VSSQ01114009">
    <property type="protein sequence ID" value="MPN50131.1"/>
    <property type="molecule type" value="Genomic_DNA"/>
</dbReference>
<evidence type="ECO:0000313" key="1">
    <source>
        <dbReference type="EMBL" id="MPN50131.1"/>
    </source>
</evidence>
<accession>A0A645IFN4</accession>
<reference evidence="1" key="1">
    <citation type="submission" date="2019-08" db="EMBL/GenBank/DDBJ databases">
        <authorList>
            <person name="Kucharzyk K."/>
            <person name="Murdoch R.W."/>
            <person name="Higgins S."/>
            <person name="Loffler F."/>
        </authorList>
    </citation>
    <scope>NUCLEOTIDE SEQUENCE</scope>
</reference>
<protein>
    <submittedName>
        <fullName evidence="1">Uncharacterized protein</fullName>
    </submittedName>
</protein>
<gene>
    <name evidence="1" type="ORF">SDC9_197757</name>
</gene>
<comment type="caution">
    <text evidence="1">The sequence shown here is derived from an EMBL/GenBank/DDBJ whole genome shotgun (WGS) entry which is preliminary data.</text>
</comment>
<name>A0A645IFN4_9ZZZZ</name>
<organism evidence="1">
    <name type="scientific">bioreactor metagenome</name>
    <dbReference type="NCBI Taxonomy" id="1076179"/>
    <lineage>
        <taxon>unclassified sequences</taxon>
        <taxon>metagenomes</taxon>
        <taxon>ecological metagenomes</taxon>
    </lineage>
</organism>
<dbReference type="AlphaFoldDB" id="A0A645IFN4"/>
<sequence>MVQAVDNRLSFHNFAFHGYNLAFSNDDEVIDLQLLNGDKTFSVIPDQAGNSRRTVQTLPKRAHTLHIGGIFHIITEGFQQQH</sequence>
<proteinExistence type="predicted"/>